<evidence type="ECO:0000313" key="10">
    <source>
        <dbReference type="EMBL" id="ELP86363.1"/>
    </source>
</evidence>
<name>L7FKG9_ENTIV</name>
<dbReference type="GO" id="GO:0051028">
    <property type="term" value="P:mRNA transport"/>
    <property type="evidence" value="ECO:0007669"/>
    <property type="project" value="UniProtKB-KW"/>
</dbReference>
<dbReference type="SUPFAM" id="SSF82215">
    <property type="entry name" value="C-terminal autoproteolytic domain of nucleoporin nup98"/>
    <property type="match status" value="1"/>
</dbReference>
<protein>
    <recommendedName>
        <fullName evidence="9">Peptidase S59 domain-containing protein</fullName>
    </recommendedName>
</protein>
<dbReference type="KEGG" id="eiv:EIN_296830"/>
<evidence type="ECO:0000256" key="4">
    <source>
        <dbReference type="ARBA" id="ARBA00022816"/>
    </source>
</evidence>
<dbReference type="GO" id="GO:0003723">
    <property type="term" value="F:RNA binding"/>
    <property type="evidence" value="ECO:0007669"/>
    <property type="project" value="TreeGrafter"/>
</dbReference>
<sequence>MLNPNEVTSFSLNSSIQQNQKQKEKEWNYNGQQSAQFYDFVRTDELSFSSSNCIVEPKVIESILTSAEKEIESLRNVGGFKAAPSGLKEGYVTEPSFEELRKYPIDVLKCLPVFKIKRVPYGEIVWENVDVTDINLAVCVFIEKGSVEVYPDGVQKPLLGQKLNKAATVTLNGVVEAPEIFKKMLPNMMKRLNVIDHNDETRSVTFTVPHFTKYAFIEEEEENEQQKKECVPNGGMEKEHIQDIEKVEDMQKYHYPVVTLEKCKICPFEIDF</sequence>
<dbReference type="RefSeq" id="XP_004185709.1">
    <property type="nucleotide sequence ID" value="XM_004185661.1"/>
</dbReference>
<keyword evidence="6" id="KW-0811">Translocation</keyword>
<dbReference type="PANTHER" id="PTHR23198">
    <property type="entry name" value="NUCLEOPORIN"/>
    <property type="match status" value="1"/>
</dbReference>
<dbReference type="OMA" id="HNDETRS"/>
<dbReference type="EMBL" id="KB206986">
    <property type="protein sequence ID" value="ELP86363.1"/>
    <property type="molecule type" value="Genomic_DNA"/>
</dbReference>
<feature type="domain" description="Peptidase S59" evidence="9">
    <location>
        <begin position="88"/>
        <end position="211"/>
    </location>
</feature>
<dbReference type="GO" id="GO:0044614">
    <property type="term" value="C:nuclear pore cytoplasmic filaments"/>
    <property type="evidence" value="ECO:0007669"/>
    <property type="project" value="TreeGrafter"/>
</dbReference>
<dbReference type="GO" id="GO:0000973">
    <property type="term" value="P:post-transcriptional tethering of RNA polymerase II gene DNA at nuclear periphery"/>
    <property type="evidence" value="ECO:0007669"/>
    <property type="project" value="TreeGrafter"/>
</dbReference>
<evidence type="ECO:0000256" key="7">
    <source>
        <dbReference type="ARBA" id="ARBA00023132"/>
    </source>
</evidence>
<dbReference type="GO" id="GO:0006405">
    <property type="term" value="P:RNA export from nucleus"/>
    <property type="evidence" value="ECO:0007669"/>
    <property type="project" value="TreeGrafter"/>
</dbReference>
<dbReference type="GO" id="GO:0008139">
    <property type="term" value="F:nuclear localization sequence binding"/>
    <property type="evidence" value="ECO:0007669"/>
    <property type="project" value="TreeGrafter"/>
</dbReference>
<evidence type="ECO:0000313" key="11">
    <source>
        <dbReference type="Proteomes" id="UP000014680"/>
    </source>
</evidence>
<comment type="similarity">
    <text evidence="2">Belongs to the nucleoporin GLFG family.</text>
</comment>
<dbReference type="PANTHER" id="PTHR23198:SF6">
    <property type="entry name" value="NUCLEAR PORE COMPLEX PROTEIN NUP98-NUP96"/>
    <property type="match status" value="1"/>
</dbReference>
<evidence type="ECO:0000256" key="8">
    <source>
        <dbReference type="ARBA" id="ARBA00023242"/>
    </source>
</evidence>
<evidence type="ECO:0000256" key="6">
    <source>
        <dbReference type="ARBA" id="ARBA00023010"/>
    </source>
</evidence>
<evidence type="ECO:0000259" key="9">
    <source>
        <dbReference type="PROSITE" id="PS51434"/>
    </source>
</evidence>
<proteinExistence type="inferred from homology"/>
<evidence type="ECO:0000256" key="5">
    <source>
        <dbReference type="ARBA" id="ARBA00022927"/>
    </source>
</evidence>
<keyword evidence="4" id="KW-0509">mRNA transport</keyword>
<dbReference type="GO" id="GO:0034398">
    <property type="term" value="P:telomere tethering at nuclear periphery"/>
    <property type="evidence" value="ECO:0007669"/>
    <property type="project" value="TreeGrafter"/>
</dbReference>
<keyword evidence="7" id="KW-0906">Nuclear pore complex</keyword>
<dbReference type="VEuPathDB" id="AmoebaDB:EIN_296830"/>
<dbReference type="Pfam" id="PF04096">
    <property type="entry name" value="Nucleoporin2"/>
    <property type="match status" value="1"/>
</dbReference>
<dbReference type="GO" id="GO:0017056">
    <property type="term" value="F:structural constituent of nuclear pore"/>
    <property type="evidence" value="ECO:0007669"/>
    <property type="project" value="InterPro"/>
</dbReference>
<dbReference type="GO" id="GO:0006606">
    <property type="term" value="P:protein import into nucleus"/>
    <property type="evidence" value="ECO:0007669"/>
    <property type="project" value="TreeGrafter"/>
</dbReference>
<keyword evidence="11" id="KW-1185">Reference proteome</keyword>
<dbReference type="OrthoDB" id="3797628at2759"/>
<evidence type="ECO:0000256" key="1">
    <source>
        <dbReference type="ARBA" id="ARBA00004567"/>
    </source>
</evidence>
<keyword evidence="8" id="KW-0539">Nucleus</keyword>
<evidence type="ECO:0000256" key="3">
    <source>
        <dbReference type="ARBA" id="ARBA00022448"/>
    </source>
</evidence>
<evidence type="ECO:0000256" key="2">
    <source>
        <dbReference type="ARBA" id="ARBA00008926"/>
    </source>
</evidence>
<accession>L7FKG9</accession>
<keyword evidence="5" id="KW-0653">Protein transport</keyword>
<comment type="subcellular location">
    <subcellularLocation>
        <location evidence="1">Nucleus</location>
        <location evidence="1">Nuclear pore complex</location>
    </subcellularLocation>
</comment>
<dbReference type="InterPro" id="IPR007230">
    <property type="entry name" value="Nup98_auto-Pept-S59_dom"/>
</dbReference>
<dbReference type="GeneID" id="14885338"/>
<dbReference type="InterPro" id="IPR036903">
    <property type="entry name" value="Nup98_auto-Pept-S59_dom_sf"/>
</dbReference>
<keyword evidence="3" id="KW-0813">Transport</keyword>
<dbReference type="AlphaFoldDB" id="L7FKG9"/>
<dbReference type="PROSITE" id="PS51434">
    <property type="entry name" value="NUP_C"/>
    <property type="match status" value="1"/>
</dbReference>
<dbReference type="InterPro" id="IPR037665">
    <property type="entry name" value="Nucleoporin_S59-like"/>
</dbReference>
<dbReference type="Proteomes" id="UP000014680">
    <property type="component" value="Unassembled WGS sequence"/>
</dbReference>
<organism evidence="10 11">
    <name type="scientific">Entamoeba invadens IP1</name>
    <dbReference type="NCBI Taxonomy" id="370355"/>
    <lineage>
        <taxon>Eukaryota</taxon>
        <taxon>Amoebozoa</taxon>
        <taxon>Evosea</taxon>
        <taxon>Archamoebae</taxon>
        <taxon>Mastigamoebida</taxon>
        <taxon>Entamoebidae</taxon>
        <taxon>Entamoeba</taxon>
    </lineage>
</organism>
<gene>
    <name evidence="10" type="ORF">EIN_296830</name>
</gene>
<dbReference type="Gene3D" id="3.30.1610.10">
    <property type="entry name" value="Peptidase S59, nucleoporin"/>
    <property type="match status" value="1"/>
</dbReference>
<reference evidence="10 11" key="1">
    <citation type="submission" date="2012-10" db="EMBL/GenBank/DDBJ databases">
        <authorList>
            <person name="Zafar N."/>
            <person name="Inman J."/>
            <person name="Hall N."/>
            <person name="Lorenzi H."/>
            <person name="Caler E."/>
        </authorList>
    </citation>
    <scope>NUCLEOTIDE SEQUENCE [LARGE SCALE GENOMIC DNA]</scope>
    <source>
        <strain evidence="10 11">IP1</strain>
    </source>
</reference>